<evidence type="ECO:0000313" key="5">
    <source>
        <dbReference type="EMBL" id="MBB4960447.1"/>
    </source>
</evidence>
<organism evidence="5 6">
    <name type="scientific">Micromonospora polyrhachis</name>
    <dbReference type="NCBI Taxonomy" id="1282883"/>
    <lineage>
        <taxon>Bacteria</taxon>
        <taxon>Bacillati</taxon>
        <taxon>Actinomycetota</taxon>
        <taxon>Actinomycetes</taxon>
        <taxon>Micromonosporales</taxon>
        <taxon>Micromonosporaceae</taxon>
        <taxon>Micromonospora</taxon>
    </lineage>
</organism>
<feature type="compositionally biased region" description="Pro residues" evidence="2">
    <location>
        <begin position="4299"/>
        <end position="4312"/>
    </location>
</feature>
<keyword evidence="1" id="KW-0175">Coiled coil</keyword>
<reference evidence="5 6" key="1">
    <citation type="submission" date="2020-08" db="EMBL/GenBank/DDBJ databases">
        <title>Sequencing the genomes of 1000 actinobacteria strains.</title>
        <authorList>
            <person name="Klenk H.-P."/>
        </authorList>
    </citation>
    <scope>NUCLEOTIDE SEQUENCE [LARGE SCALE GENOMIC DNA]</scope>
    <source>
        <strain evidence="5 6">DSM 45886</strain>
    </source>
</reference>
<name>A0A7W7SUC0_9ACTN</name>
<feature type="compositionally biased region" description="Low complexity" evidence="2">
    <location>
        <begin position="646"/>
        <end position="676"/>
    </location>
</feature>
<feature type="region of interest" description="Disordered" evidence="2">
    <location>
        <begin position="2483"/>
        <end position="2554"/>
    </location>
</feature>
<keyword evidence="3" id="KW-1133">Transmembrane helix</keyword>
<dbReference type="PANTHER" id="PTHR34491">
    <property type="entry name" value="A-TYPE INCLUSION PROTEIN, PUTATIVE-RELATED"/>
    <property type="match status" value="1"/>
</dbReference>
<feature type="transmembrane region" description="Helical" evidence="3">
    <location>
        <begin position="113"/>
        <end position="142"/>
    </location>
</feature>
<keyword evidence="3" id="KW-0812">Transmembrane</keyword>
<feature type="region of interest" description="Disordered" evidence="2">
    <location>
        <begin position="2241"/>
        <end position="2260"/>
    </location>
</feature>
<evidence type="ECO:0000256" key="3">
    <source>
        <dbReference type="SAM" id="Phobius"/>
    </source>
</evidence>
<feature type="region of interest" description="Disordered" evidence="2">
    <location>
        <begin position="4274"/>
        <end position="4350"/>
    </location>
</feature>
<feature type="coiled-coil region" evidence="1">
    <location>
        <begin position="1868"/>
        <end position="1895"/>
    </location>
</feature>
<dbReference type="PANTHER" id="PTHR34491:SF168">
    <property type="entry name" value="COMBOVER, ISOFORM A"/>
    <property type="match status" value="1"/>
</dbReference>
<dbReference type="RefSeq" id="WP_184536223.1">
    <property type="nucleotide sequence ID" value="NZ_JACHJW010000001.1"/>
</dbReference>
<feature type="compositionally biased region" description="Low complexity" evidence="2">
    <location>
        <begin position="545"/>
        <end position="567"/>
    </location>
</feature>
<evidence type="ECO:0000259" key="4">
    <source>
        <dbReference type="Pfam" id="PF25547"/>
    </source>
</evidence>
<feature type="domain" description="Outer membrane channel protein CpnT-like N-terminal" evidence="4">
    <location>
        <begin position="4"/>
        <end position="152"/>
    </location>
</feature>
<dbReference type="InterPro" id="IPR057746">
    <property type="entry name" value="CpnT-like_N"/>
</dbReference>
<feature type="compositionally biased region" description="Polar residues" evidence="2">
    <location>
        <begin position="602"/>
        <end position="618"/>
    </location>
</feature>
<protein>
    <submittedName>
        <fullName evidence="5">Uncharacterized protein YukE</fullName>
    </submittedName>
</protein>
<feature type="compositionally biased region" description="Basic and acidic residues" evidence="2">
    <location>
        <begin position="4282"/>
        <end position="4294"/>
    </location>
</feature>
<keyword evidence="3" id="KW-0472">Membrane</keyword>
<feature type="compositionally biased region" description="Low complexity" evidence="2">
    <location>
        <begin position="474"/>
        <end position="485"/>
    </location>
</feature>
<accession>A0A7W7SUC0</accession>
<dbReference type="EMBL" id="JACHJW010000001">
    <property type="protein sequence ID" value="MBB4960447.1"/>
    <property type="molecule type" value="Genomic_DNA"/>
</dbReference>
<feature type="compositionally biased region" description="Low complexity" evidence="2">
    <location>
        <begin position="2512"/>
        <end position="2521"/>
    </location>
</feature>
<feature type="compositionally biased region" description="Gly residues" evidence="2">
    <location>
        <begin position="2522"/>
        <end position="2538"/>
    </location>
</feature>
<feature type="compositionally biased region" description="Polar residues" evidence="2">
    <location>
        <begin position="450"/>
        <end position="464"/>
    </location>
</feature>
<feature type="compositionally biased region" description="Pro residues" evidence="2">
    <location>
        <begin position="2502"/>
        <end position="2511"/>
    </location>
</feature>
<feature type="region of interest" description="Disordered" evidence="2">
    <location>
        <begin position="318"/>
        <end position="744"/>
    </location>
</feature>
<dbReference type="Pfam" id="PF25547">
    <property type="entry name" value="WXG100_2"/>
    <property type="match status" value="1"/>
</dbReference>
<sequence>MGVEKPDLGVWDWVWDAVTLVGGGSTWPDSDEDSLWQYSRELLALAEILQTAGRDLGSAQTDLGNLWGGPSAAQFQNHWRYKFENVMPKLTGGAENIAEVMDHSARAIEHEKLTIVISVIWCCVELAIIALAMLFSAGFMAAANAGPILATRAVTQAAYRLLIGSLRERFIIRLGREAATEGLQELSSDATAQAIQNAEGTRDGYDGAHLLQSLKWGSVGGGIGEVLTKPLLALRNLAQKLRTPTLQWGAQTLAEGLHDQVTNNLTNYLAVGFEQGDWTPSTDNLVGAVGRFGVGVVTGGLREQIGNQYHLRIQQFIGLENGGPDSPRGPDANPTGPGANPAGTDANPAGTDAPGNTGAPGASGGPAAGAPAGSAAPAAPTGPAAPAGPAAPTGPTAPTGPAAPAGPTAPADPGDPAAPVEPTAPVGGPGTQGPAESGGPSTGPGDPAAPSTSQGDPAAPSTSQGDPAAPPAPADTGTDTPTGPASQAGTPTPGEPGAVHDAPPASPVETGDAPGTRAGEPDPVGRPGDNPTTGDAQTSPAIPGQPASEPEASAQPAPTQEPTAATPGDAGARPEATSGDSGPSRVGIAQGNVLFPVGSITPGGTRSSVRLPANSRSGQPPAEQPPPVETTPAAPVDSSQGPADSAEPTPTQTPPADTAPAGTAPVGTTPVGAAPVDTATAERDRTEQEPAEQTPAMPVAPPAPDTPDGTQLQEDRPGSGGRGGPNGPTGTQGWGGDEDPRDRDTRPLEVKMAEATLDAFYATIAYFEAVAAGTIRSEDVTRRAAARIVGKLRRDLLPEVDRLRAAVSAPVVDASAVADIESRVRAAIADLPGRDGKTVRTILTEWSNAAHEIRGLLDITARIRATFTTIGAERGPLAGRIAEATERLRAARARLWAAGANSDLPSAERRALVIALKDAATDLANLQRSLAPVLDGFAAADQMVETLRLILDQASTHLVELSTDMEAQAETALYTMASQIDAQVQAITLHRQRVIDRLATADTTEPAREILPDLNDVVQSAGNVRKQLAGEVAALSEAHIELIEARNTTTAASGSIAHLIGERAQARLSPLVKQVDQLRAQAQTAVEALLTAMAGPDKEARSKALAAVTDTRRALAEGRNALTVAMDRAVEEADVAARVAAMDQAALDSMLDEAARNLGVEWASAERVPETETTLEWVEGPTPAPDPDSEPDPDPDPDRQKPEPPPGDTGPNRGKKLVARQTPVSETPSGRRRIRFTPPAWAHDPYRNTFDVEIRFVPLPEGTPYRIRLPSDDDVRASTTYPLVVLEVSAALIGEAELGVALLGDALAESGEKVLLAERGRWLGEATNPETRPGWLRRWPRRRSAGDESRWRRLVRAAAETLTGTPAETSTDTQADPSVRVVRHLAGMGLLTDQTDSDRRRRSLRGRLTEDPEHQLIALRMMDTRSTADREAALAALDSSARRYATRPLQDEQAADRPTRESVPRNVAVTGSELLRDGDDAVLTVQLPPAEGQQGERINIAVRVVDEPAVPGAAVRLETDPDGNMTVVVRSNASDQAIAVDTAGTLAELALLHEKPKADTPPAETPSTSLTERRAVARAEAQLKVLAEFRMRSSLLERTVINQMADELLARMPAVGVPSADVDRLTALDLGARRVDSLRRVGLSYRLLIGPPDRATAGVGFHLYRRLFTAFSSWWYAEDTNTHAGRSDQQTQMTALRSFLRDPVQGLSDKKAAATVAAQSEPARFKLPGPETAPSVYRWPTHPNRAENWEKRLPGATAGGLASLIPLWKGNPDEFRGTAVQGRWAQLALSMHVLGSEVASSGFAQAEVDYIKDKPEREAANKEKHEVSLSPDERRNRAAGMLTYPVTELRETVLRLLSENGTLDPRERTRLLELLLRLRADLTEAQQQMANEVRHKLTDMAYRRRRITLFRRAGSAPVVNVDGVPMTYTMAGRGYASGAPRLSSNAGRVAGQQGATGLNSVLLQMLMSKMKGPGRTDPATTPANSTPDVPAGLPLQFTVSNALISVLGHGILYGIGWSRLKVEEVADRQAVDAWDARRAIDDTLRDIAAIERMLRDEAAPQQPAARRRLANLIMGGFGDAVRLRLADRAAGRPNEVYWWSQLFYKHGPPLLGRLGFALVFGTVLITLGAAPALLLGMLKGSLKVVAAASLGETPMRVWGPAHKRAQAQKAMRTDMAARPDTLEDMALLAVQLGEQVRDAAAKIRPAPVASSDNTPSRRARLAQVGRDLFYINTGLRDYLQRDRPPVLRPGPNRSTPGRLNPADRMAMRRIHELLGDLARSAALATRDAPPLTPESELLTGALDPELLKAELVRELARLGLLNIQPGSDIRWKAAEGFLQRRYGLSLEQASILSELRGTDPATLPPGEIRDALLEGLTEQQAVTAALQQMAESGRMELDGPIRMVELQDQSTLRFTVEGHIVGGHATRIGFEVAPLPPGVDGQLQPALPGESTRRLLISPQVMTDPARLADLFSVILSQVQEHGGQLPPGVQDIRRPFGNVPPASPPPPADPPGDAQNPDDPGSGGRGGPGGPVGPRGWGGDEDPRDRDPQSPQVRVAEATVDAVYATIAYFEALADGTILPEGVQPGSLEATAVASVARAYVAMLRQDLLPEVNRLAAALRAPNIDEAAVAALDASVHALIAALGAPAIDSAALAAVSVFDTSVPAVVAKLIDDIGAHNHLAQRLRNAQDVGESLGKTGRIRATFTALGIEGSPLAGRIAEAAERLRVARAKLWAAGTNDDLTAAERDELVTAMDEAAKDLADLHESLKPVMDQLTAADTTIKWLEDTLYDARSVVAEATDLNAAQAQAALDIVSHQIDQRVQAIVQQRQRIADQLAVADTTVPATEIMPALADAVKAANDLRTRLSRERGAMLETWMEADSARNATTDAHRRTVTRLGQRAWSRMLPLLEQVQQRETQALAAVDALLAAMTGPDEEARTKAVADVWETRKALTEARTALTSTVNHAINEADLAASLAGMDEAALDRMLDQAVEELNADSARARAERLPGTRTIRFTPQEWAQDPDRKTFDVELRFALLPEGNLYNVQVPSDADVAESETYPTVVVELSAALIGESGLDVALLKDVIADSGEQVLSARRGLWLGDSTNPETRPGWLRLGPLRLSAADKSRWRRLAQTAHERSDNPSRRVVRRLAEMGLLTDQTDSARRRGKLRRILTGGRHHRLIALRMMDTRSAADKKKVLAALDSRARRYVNRSDAAIDGVRLRQDSGESVLTVQLPATEGQLGRTVDIPVQVLDEPAVPGAAVRLATDADGKLTIVVRSDASDQAIAIDVAGTLAELALLQGEPQADAASRAVARTEAQLNTLFGFREFATPLERTLMNHMAAELLLRFRAVGVPTADNKRMTTLANWNLKREFAAQLLLGLWLPATGTIDPTSGLAWAGLARFLLNRLNVDARPTQHIPLYRLFAKPLRSLIGPPDPSTVGLGFHQFRRILSASAAWAYADLTNEHANRGPEQTEMSRNRAYVRDMSQALADNKAAGVVASQSEPVRFKPPDPDVAPSLYQWRTHPDRGENWAKRLGGAAAGGIASALPLWAKDPGDFNSSPVQGRWAQLALSAYVLGGEVGGTGFGQAEADYVKDKPEREAADKEKHEVSLSPDARRNSAAGLLTYPLGKLYEKVRKLRNEGGTLDPQDRARLLTLLRRLRADLTEAQSTMAREVEHKLRDMEYRRQLITPIRRAGAVPVAWLDGRAVTYTMAGRGYASGAPRLSDNMGRVGVQQVPGGVNSVLTQLALNAMRNKPPLEEALALKFSVVNGVVTIVGQAFYGAGWSQVKVDEVADRQAVEAWDARRAIDDALRDIDHIERMVWGNDLPQRPAAQRQINGLRDRIKRRLFDPAMGGLANRLKGGFGDAARQRMADSIAGRPNDIYWWSQLFSKHGPATLARLALTLAGGTVLVLFGASPALLIAMLKGSLTISGANAIGETPMRVWGSAHKRAQSQRALHMDMAARPDSLVDMAQMAMELGETVKTAAAEITPAPVVDSRDDTPSRRDRVAQVGRDARNIDAGLRSHLLRNLPSVLRPGPNRPEPGRLNTADRTAMKRVRARLEDLERAARLADRNAPVPAAIEPDMLEADLVRRFAELGLLDSQPGSEERWVADADFLKRRYGLSDEQLGRLRTISAVTLENVRPGKVHDALVESLADHTMRHRVTTALQQMAESGQMERIGPLHMVEFQDSNTLRFTVPGRIVEGLVNELVRFEVTPLPAGLDAQLRPGSPGDPVRRLLIAPQTMLDPARLADTFTVLLSWLQESGVRLPPGVQDIGRDALDPQGPDRDDPDPGGPGPDDPTPPSGGPDRPDAGPAAPPPRGPARSSPIADGLRGGPPATTDPT</sequence>
<feature type="region of interest" description="Disordered" evidence="2">
    <location>
        <begin position="1444"/>
        <end position="1466"/>
    </location>
</feature>
<dbReference type="Proteomes" id="UP000578819">
    <property type="component" value="Unassembled WGS sequence"/>
</dbReference>
<gene>
    <name evidence="5" type="ORF">FHR38_004180</name>
</gene>
<proteinExistence type="predicted"/>
<evidence type="ECO:0000256" key="2">
    <source>
        <dbReference type="SAM" id="MobiDB-lite"/>
    </source>
</evidence>
<feature type="compositionally biased region" description="Low complexity" evidence="2">
    <location>
        <begin position="368"/>
        <end position="418"/>
    </location>
</feature>
<feature type="compositionally biased region" description="Polar residues" evidence="2">
    <location>
        <begin position="530"/>
        <end position="540"/>
    </location>
</feature>
<comment type="caution">
    <text evidence="5">The sequence shown here is derived from an EMBL/GenBank/DDBJ whole genome shotgun (WGS) entry which is preliminary data.</text>
</comment>
<feature type="compositionally biased region" description="Gly residues" evidence="2">
    <location>
        <begin position="718"/>
        <end position="735"/>
    </location>
</feature>
<evidence type="ECO:0000313" key="6">
    <source>
        <dbReference type="Proteomes" id="UP000578819"/>
    </source>
</evidence>
<feature type="region of interest" description="Disordered" evidence="2">
    <location>
        <begin position="1162"/>
        <end position="1236"/>
    </location>
</feature>
<evidence type="ECO:0000256" key="1">
    <source>
        <dbReference type="SAM" id="Coils"/>
    </source>
</evidence>
<feature type="compositionally biased region" description="Basic and acidic residues" evidence="2">
    <location>
        <begin position="1454"/>
        <end position="1463"/>
    </location>
</feature>
<keyword evidence="6" id="KW-1185">Reference proteome</keyword>